<dbReference type="AlphaFoldDB" id="A0A9N9FVH2"/>
<name>A0A9N9FVH2_9GLOM</name>
<evidence type="ECO:0000313" key="2">
    <source>
        <dbReference type="EMBL" id="CAG8558932.1"/>
    </source>
</evidence>
<feature type="non-terminal residue" evidence="2">
    <location>
        <position position="178"/>
    </location>
</feature>
<proteinExistence type="predicted"/>
<protein>
    <submittedName>
        <fullName evidence="2">19843_t:CDS:1</fullName>
    </submittedName>
</protein>
<dbReference type="EMBL" id="CAJVPZ010005261">
    <property type="protein sequence ID" value="CAG8558932.1"/>
    <property type="molecule type" value="Genomic_DNA"/>
</dbReference>
<feature type="compositionally biased region" description="Polar residues" evidence="1">
    <location>
        <begin position="96"/>
        <end position="111"/>
    </location>
</feature>
<dbReference type="OrthoDB" id="2448836at2759"/>
<dbReference type="Proteomes" id="UP000789396">
    <property type="component" value="Unassembled WGS sequence"/>
</dbReference>
<accession>A0A9N9FVH2</accession>
<organism evidence="2 3">
    <name type="scientific">Racocetra fulgida</name>
    <dbReference type="NCBI Taxonomy" id="60492"/>
    <lineage>
        <taxon>Eukaryota</taxon>
        <taxon>Fungi</taxon>
        <taxon>Fungi incertae sedis</taxon>
        <taxon>Mucoromycota</taxon>
        <taxon>Glomeromycotina</taxon>
        <taxon>Glomeromycetes</taxon>
        <taxon>Diversisporales</taxon>
        <taxon>Gigasporaceae</taxon>
        <taxon>Racocetra</taxon>
    </lineage>
</organism>
<feature type="region of interest" description="Disordered" evidence="1">
    <location>
        <begin position="95"/>
        <end position="127"/>
    </location>
</feature>
<keyword evidence="3" id="KW-1185">Reference proteome</keyword>
<reference evidence="2" key="1">
    <citation type="submission" date="2021-06" db="EMBL/GenBank/DDBJ databases">
        <authorList>
            <person name="Kallberg Y."/>
            <person name="Tangrot J."/>
            <person name="Rosling A."/>
        </authorList>
    </citation>
    <scope>NUCLEOTIDE SEQUENCE</scope>
    <source>
        <strain evidence="2">IN212</strain>
    </source>
</reference>
<sequence length="178" mass="19900">MDYATLFKKCWSSRPDLRPALNDILSELERLSRKNPVEFITNVIDNDGEVTQLMSNASTYSRNSILSNDNGISFENVPILSENASTLIDLGDLIPSNDNGRQSTPLENISSQKKRGPKGYKKETNPNTFRATNLQSLDEAFLQFLSKNSLATNLNRNSLINEEIPFSRSSAKNPSNDQ</sequence>
<evidence type="ECO:0000313" key="3">
    <source>
        <dbReference type="Proteomes" id="UP000789396"/>
    </source>
</evidence>
<evidence type="ECO:0000256" key="1">
    <source>
        <dbReference type="SAM" id="MobiDB-lite"/>
    </source>
</evidence>
<gene>
    <name evidence="2" type="ORF">RFULGI_LOCUS4975</name>
</gene>
<comment type="caution">
    <text evidence="2">The sequence shown here is derived from an EMBL/GenBank/DDBJ whole genome shotgun (WGS) entry which is preliminary data.</text>
</comment>